<dbReference type="InterPro" id="IPR001117">
    <property type="entry name" value="Cu-oxidase_2nd"/>
</dbReference>
<evidence type="ECO:0000256" key="1">
    <source>
        <dbReference type="ARBA" id="ARBA00000349"/>
    </source>
</evidence>
<dbReference type="PANTHER" id="PTHR11709:SF394">
    <property type="entry name" value="FI03373P-RELATED"/>
    <property type="match status" value="1"/>
</dbReference>
<dbReference type="Gene3D" id="2.60.40.420">
    <property type="entry name" value="Cupredoxins - blue copper proteins"/>
    <property type="match status" value="2"/>
</dbReference>
<evidence type="ECO:0000256" key="8">
    <source>
        <dbReference type="ARBA" id="ARBA00023002"/>
    </source>
</evidence>
<comment type="similarity">
    <text evidence="4">Belongs to the multicopper oxidase family.</text>
</comment>
<dbReference type="Pfam" id="PF07731">
    <property type="entry name" value="Cu-oxidase_2"/>
    <property type="match status" value="1"/>
</dbReference>
<feature type="domain" description="Plastocyanin-like" evidence="10">
    <location>
        <begin position="20"/>
        <end position="166"/>
    </location>
</feature>
<reference evidence="12" key="2">
    <citation type="submission" date="2021-10" db="EMBL/GenBank/DDBJ databases">
        <title>Phylogenomics reveals ancestral predisposition of the termite-cultivated fungus Termitomyces towards a domesticated lifestyle.</title>
        <authorList>
            <person name="Auxier B."/>
            <person name="Grum-Grzhimaylo A."/>
            <person name="Cardenas M.E."/>
            <person name="Lodge J.D."/>
            <person name="Laessoe T."/>
            <person name="Pedersen O."/>
            <person name="Smith M.E."/>
            <person name="Kuyper T.W."/>
            <person name="Franco-Molano E.A."/>
            <person name="Baroni T.J."/>
            <person name="Aanen D.K."/>
        </authorList>
    </citation>
    <scope>NUCLEOTIDE SEQUENCE</scope>
    <source>
        <strain evidence="12">D49</strain>
    </source>
</reference>
<accession>A0A9P7FRA0</accession>
<evidence type="ECO:0000313" key="12">
    <source>
        <dbReference type="EMBL" id="KAG5635554.1"/>
    </source>
</evidence>
<keyword evidence="13" id="KW-1185">Reference proteome</keyword>
<dbReference type="GO" id="GO:0005576">
    <property type="term" value="C:extracellular region"/>
    <property type="evidence" value="ECO:0007669"/>
    <property type="project" value="UniProtKB-SubCell"/>
</dbReference>
<dbReference type="GO" id="GO:0005507">
    <property type="term" value="F:copper ion binding"/>
    <property type="evidence" value="ECO:0007669"/>
    <property type="project" value="InterPro"/>
</dbReference>
<organism evidence="12 13">
    <name type="scientific">Sphagnurus paluster</name>
    <dbReference type="NCBI Taxonomy" id="117069"/>
    <lineage>
        <taxon>Eukaryota</taxon>
        <taxon>Fungi</taxon>
        <taxon>Dikarya</taxon>
        <taxon>Basidiomycota</taxon>
        <taxon>Agaricomycotina</taxon>
        <taxon>Agaricomycetes</taxon>
        <taxon>Agaricomycetidae</taxon>
        <taxon>Agaricales</taxon>
        <taxon>Tricholomatineae</taxon>
        <taxon>Lyophyllaceae</taxon>
        <taxon>Sphagnurus</taxon>
    </lineage>
</organism>
<evidence type="ECO:0000313" key="13">
    <source>
        <dbReference type="Proteomes" id="UP000717328"/>
    </source>
</evidence>
<dbReference type="Pfam" id="PF00394">
    <property type="entry name" value="Cu-oxidase"/>
    <property type="match status" value="1"/>
</dbReference>
<keyword evidence="7" id="KW-0479">Metal-binding</keyword>
<dbReference type="GO" id="GO:0052716">
    <property type="term" value="F:hydroquinone:oxygen oxidoreductase activity"/>
    <property type="evidence" value="ECO:0007669"/>
    <property type="project" value="UniProtKB-EC"/>
</dbReference>
<evidence type="ECO:0000256" key="5">
    <source>
        <dbReference type="ARBA" id="ARBA00012297"/>
    </source>
</evidence>
<dbReference type="SUPFAM" id="SSF49503">
    <property type="entry name" value="Cupredoxins"/>
    <property type="match status" value="2"/>
</dbReference>
<dbReference type="EC" id="1.10.3.2" evidence="5"/>
<keyword evidence="8" id="KW-0560">Oxidoreductase</keyword>
<name>A0A9P7FRA0_9AGAR</name>
<comment type="subcellular location">
    <subcellularLocation>
        <location evidence="3">Secreted</location>
    </subcellularLocation>
</comment>
<dbReference type="InterPro" id="IPR008972">
    <property type="entry name" value="Cupredoxin"/>
</dbReference>
<sequence>MIIYDPQDPYINLYDIDDETTIITLADWYHRPALEWDTVSIPPRSEATLINGQGRCIGLGCRTIPLSIINVVKNKRYRFRVIGLSCDPSFNFSIDKHTMTIIEADGEYTAPLVVDSIVIHAGQRYSVIVTANQPISNYWIRANPDERAFPGFDNGRNMAILRYSGAAAVEPTTALVASTRPMNEVNLRALIQPTPPGVPGVGNADVNINIAHIFNFTTFRYDVNGFPFEHPKIPVLLQILSGARTAQELLPKGSVYPLPPNKVIEISIPGTGPAVGGPHPFHLHGHTFYVVRSADSTNYNYVNPVRRDTVNTGAEDSNATIRFVTDNAGPWFLHCHIDWHLEMYVSLT</sequence>
<keyword evidence="6" id="KW-0964">Secreted</keyword>
<dbReference type="PANTHER" id="PTHR11709">
    <property type="entry name" value="MULTI-COPPER OXIDASE"/>
    <property type="match status" value="1"/>
</dbReference>
<dbReference type="AlphaFoldDB" id="A0A9P7FRA0"/>
<evidence type="ECO:0000259" key="10">
    <source>
        <dbReference type="Pfam" id="PF00394"/>
    </source>
</evidence>
<dbReference type="CDD" id="cd13903">
    <property type="entry name" value="CuRO_3_Tv-LCC_like"/>
    <property type="match status" value="1"/>
</dbReference>
<comment type="catalytic activity">
    <reaction evidence="1">
        <text>4 hydroquinone + O2 = 4 benzosemiquinone + 2 H2O</text>
        <dbReference type="Rhea" id="RHEA:11276"/>
        <dbReference type="ChEBI" id="CHEBI:15377"/>
        <dbReference type="ChEBI" id="CHEBI:15379"/>
        <dbReference type="ChEBI" id="CHEBI:17594"/>
        <dbReference type="ChEBI" id="CHEBI:17977"/>
        <dbReference type="EC" id="1.10.3.2"/>
    </reaction>
</comment>
<evidence type="ECO:0000256" key="6">
    <source>
        <dbReference type="ARBA" id="ARBA00022525"/>
    </source>
</evidence>
<feature type="domain" description="Plastocyanin-like" evidence="11">
    <location>
        <begin position="230"/>
        <end position="343"/>
    </location>
</feature>
<dbReference type="InterPro" id="IPR011706">
    <property type="entry name" value="Cu-oxidase_C"/>
</dbReference>
<reference evidence="12" key="1">
    <citation type="submission" date="2021-02" db="EMBL/GenBank/DDBJ databases">
        <authorList>
            <person name="Nieuwenhuis M."/>
            <person name="Van De Peppel L.J.J."/>
        </authorList>
    </citation>
    <scope>NUCLEOTIDE SEQUENCE</scope>
    <source>
        <strain evidence="12">D49</strain>
    </source>
</reference>
<keyword evidence="9" id="KW-0186">Copper</keyword>
<gene>
    <name evidence="12" type="ORF">H0H81_010874</name>
</gene>
<evidence type="ECO:0000256" key="4">
    <source>
        <dbReference type="ARBA" id="ARBA00010609"/>
    </source>
</evidence>
<comment type="cofactor">
    <cofactor evidence="2">
        <name>Cu cation</name>
        <dbReference type="ChEBI" id="CHEBI:23378"/>
    </cofactor>
</comment>
<evidence type="ECO:0000259" key="11">
    <source>
        <dbReference type="Pfam" id="PF07731"/>
    </source>
</evidence>
<comment type="caution">
    <text evidence="12">The sequence shown here is derived from an EMBL/GenBank/DDBJ whole genome shotgun (WGS) entry which is preliminary data.</text>
</comment>
<evidence type="ECO:0000256" key="9">
    <source>
        <dbReference type="ARBA" id="ARBA00023008"/>
    </source>
</evidence>
<evidence type="ECO:0000256" key="2">
    <source>
        <dbReference type="ARBA" id="ARBA00001935"/>
    </source>
</evidence>
<dbReference type="EMBL" id="JABCKI010006065">
    <property type="protein sequence ID" value="KAG5635554.1"/>
    <property type="molecule type" value="Genomic_DNA"/>
</dbReference>
<dbReference type="FunFam" id="2.60.40.420:FF:000045">
    <property type="entry name" value="Laccase 2"/>
    <property type="match status" value="1"/>
</dbReference>
<dbReference type="InterPro" id="IPR045087">
    <property type="entry name" value="Cu-oxidase_fam"/>
</dbReference>
<dbReference type="OrthoDB" id="2121828at2759"/>
<evidence type="ECO:0000256" key="7">
    <source>
        <dbReference type="ARBA" id="ARBA00022723"/>
    </source>
</evidence>
<evidence type="ECO:0000256" key="3">
    <source>
        <dbReference type="ARBA" id="ARBA00004613"/>
    </source>
</evidence>
<dbReference type="Proteomes" id="UP000717328">
    <property type="component" value="Unassembled WGS sequence"/>
</dbReference>
<protein>
    <recommendedName>
        <fullName evidence="5">laccase</fullName>
        <ecNumber evidence="5">1.10.3.2</ecNumber>
    </recommendedName>
</protein>
<proteinExistence type="inferred from homology"/>